<evidence type="ECO:0000256" key="1">
    <source>
        <dbReference type="SAM" id="Phobius"/>
    </source>
</evidence>
<evidence type="ECO:0008006" key="4">
    <source>
        <dbReference type="Google" id="ProtNLM"/>
    </source>
</evidence>
<sequence>MTEASPPVRRELVARPGGGGLAGGLVALACAGAFAALLLLDPRARDADVAPLWPAAGPIRTVAAAGPAVRPAAPAPETQPEIVTGSLGAAARPVTAAPAAFAADIGPAASLPGLRLAWAALRDRLAEDAGGLQPLIAVRETSRGYVLHLLVGPFANPAAAAHLCARLGGGGAGCTPAPFDGQRLFPAGSAALAHGAGP</sequence>
<accession>A0ABU0J3A0</accession>
<name>A0ABU0J3A0_9HYPH</name>
<protein>
    <recommendedName>
        <fullName evidence="4">SPOR domain-containing protein</fullName>
    </recommendedName>
</protein>
<keyword evidence="1" id="KW-0812">Transmembrane</keyword>
<dbReference type="RefSeq" id="WP_307270355.1">
    <property type="nucleotide sequence ID" value="NZ_JAUSVX010000002.1"/>
</dbReference>
<evidence type="ECO:0000313" key="2">
    <source>
        <dbReference type="EMBL" id="MDQ0468740.1"/>
    </source>
</evidence>
<keyword evidence="1" id="KW-1133">Transmembrane helix</keyword>
<keyword evidence="3" id="KW-1185">Reference proteome</keyword>
<organism evidence="2 3">
    <name type="scientific">Labrys wisconsinensis</name>
    <dbReference type="NCBI Taxonomy" id="425677"/>
    <lineage>
        <taxon>Bacteria</taxon>
        <taxon>Pseudomonadati</taxon>
        <taxon>Pseudomonadota</taxon>
        <taxon>Alphaproteobacteria</taxon>
        <taxon>Hyphomicrobiales</taxon>
        <taxon>Xanthobacteraceae</taxon>
        <taxon>Labrys</taxon>
    </lineage>
</organism>
<comment type="caution">
    <text evidence="2">The sequence shown here is derived from an EMBL/GenBank/DDBJ whole genome shotgun (WGS) entry which is preliminary data.</text>
</comment>
<evidence type="ECO:0000313" key="3">
    <source>
        <dbReference type="Proteomes" id="UP001242480"/>
    </source>
</evidence>
<gene>
    <name evidence="2" type="ORF">QO011_001740</name>
</gene>
<dbReference type="EMBL" id="JAUSVX010000002">
    <property type="protein sequence ID" value="MDQ0468740.1"/>
    <property type="molecule type" value="Genomic_DNA"/>
</dbReference>
<reference evidence="2 3" key="1">
    <citation type="submission" date="2023-07" db="EMBL/GenBank/DDBJ databases">
        <title>Genomic Encyclopedia of Type Strains, Phase IV (KMG-IV): sequencing the most valuable type-strain genomes for metagenomic binning, comparative biology and taxonomic classification.</title>
        <authorList>
            <person name="Goeker M."/>
        </authorList>
    </citation>
    <scope>NUCLEOTIDE SEQUENCE [LARGE SCALE GENOMIC DNA]</scope>
    <source>
        <strain evidence="2 3">DSM 19619</strain>
    </source>
</reference>
<dbReference type="Proteomes" id="UP001242480">
    <property type="component" value="Unassembled WGS sequence"/>
</dbReference>
<keyword evidence="1" id="KW-0472">Membrane</keyword>
<feature type="transmembrane region" description="Helical" evidence="1">
    <location>
        <begin position="20"/>
        <end position="40"/>
    </location>
</feature>
<proteinExistence type="predicted"/>